<keyword evidence="1" id="KW-0732">Signal</keyword>
<dbReference type="PROSITE" id="PS51257">
    <property type="entry name" value="PROKAR_LIPOPROTEIN"/>
    <property type="match status" value="1"/>
</dbReference>
<feature type="signal peptide" evidence="1">
    <location>
        <begin position="1"/>
        <end position="22"/>
    </location>
</feature>
<reference evidence="2 3" key="1">
    <citation type="journal article" date="2018" name="Appl. Environ. Microbiol.">
        <title>Antimicrobial susceptibility testing and tentative epidemiological cut-off values of five Bacillus species relevant for use as animal feed additives or for plant protection.</title>
        <authorList>
            <person name="Agerso Y."/>
            <person name="Stuer-Lauridsen B."/>
            <person name="Bjerre K."/>
            <person name="Jensen M.G."/>
            <person name="Johansen E."/>
            <person name="Bennedsen M."/>
            <person name="Brockmann E."/>
            <person name="Nielsen B."/>
        </authorList>
    </citation>
    <scope>NUCLEOTIDE SEQUENCE [LARGE SCALE GENOMIC DNA]</scope>
    <source>
        <strain evidence="2 3">CHCC20162</strain>
    </source>
</reference>
<dbReference type="Proteomes" id="UP000256519">
    <property type="component" value="Unassembled WGS sequence"/>
</dbReference>
<comment type="caution">
    <text evidence="2">The sequence shown here is derived from an EMBL/GenBank/DDBJ whole genome shotgun (WGS) entry which is preliminary data.</text>
</comment>
<gene>
    <name evidence="2" type="ORF">C3744_20120</name>
</gene>
<dbReference type="AlphaFoldDB" id="A0A3D8WY89"/>
<evidence type="ECO:0000313" key="2">
    <source>
        <dbReference type="EMBL" id="RDZ11726.1"/>
    </source>
</evidence>
<evidence type="ECO:0000256" key="1">
    <source>
        <dbReference type="SAM" id="SignalP"/>
    </source>
</evidence>
<dbReference type="RefSeq" id="WP_116076398.1">
    <property type="nucleotide sequence ID" value="NZ_CP187630.1"/>
</dbReference>
<dbReference type="EMBL" id="PQWM01000027">
    <property type="protein sequence ID" value="RDZ11726.1"/>
    <property type="molecule type" value="Genomic_DNA"/>
</dbReference>
<feature type="chain" id="PRO_5017640854" description="Lipoprotein" evidence="1">
    <location>
        <begin position="23"/>
        <end position="174"/>
    </location>
</feature>
<proteinExistence type="predicted"/>
<name>A0A3D8WY89_PRIMG</name>
<sequence>MKKKAFGVVYALLMLFILSACSTENVVTNKSEPEVSVSTTVKPLTKKEFSNVETSELTNPSREAFRSVRMILTLRGTDSLSDIQVKLPHYREAFNNIKDDQQIRYWFGSGADEEQENKNIYTREFVLYMKGLNDKQIKEILATGKIKTSWVLKDTKTKVQAEFDADENIEFEAK</sequence>
<protein>
    <recommendedName>
        <fullName evidence="4">Lipoprotein</fullName>
    </recommendedName>
</protein>
<accession>A0A3D8WY89</accession>
<evidence type="ECO:0008006" key="4">
    <source>
        <dbReference type="Google" id="ProtNLM"/>
    </source>
</evidence>
<organism evidence="2 3">
    <name type="scientific">Priestia megaterium</name>
    <name type="common">Bacillus megaterium</name>
    <dbReference type="NCBI Taxonomy" id="1404"/>
    <lineage>
        <taxon>Bacteria</taxon>
        <taxon>Bacillati</taxon>
        <taxon>Bacillota</taxon>
        <taxon>Bacilli</taxon>
        <taxon>Bacillales</taxon>
        <taxon>Bacillaceae</taxon>
        <taxon>Priestia</taxon>
    </lineage>
</organism>
<evidence type="ECO:0000313" key="3">
    <source>
        <dbReference type="Proteomes" id="UP000256519"/>
    </source>
</evidence>